<evidence type="ECO:0000313" key="2">
    <source>
        <dbReference type="EMBL" id="GBM86473.1"/>
    </source>
</evidence>
<feature type="compositionally biased region" description="Basic and acidic residues" evidence="1">
    <location>
        <begin position="103"/>
        <end position="114"/>
    </location>
</feature>
<feature type="region of interest" description="Disordered" evidence="1">
    <location>
        <begin position="200"/>
        <end position="220"/>
    </location>
</feature>
<feature type="compositionally biased region" description="Polar residues" evidence="1">
    <location>
        <begin position="533"/>
        <end position="548"/>
    </location>
</feature>
<organism evidence="2 3">
    <name type="scientific">Araneus ventricosus</name>
    <name type="common">Orbweaver spider</name>
    <name type="synonym">Epeira ventricosa</name>
    <dbReference type="NCBI Taxonomy" id="182803"/>
    <lineage>
        <taxon>Eukaryota</taxon>
        <taxon>Metazoa</taxon>
        <taxon>Ecdysozoa</taxon>
        <taxon>Arthropoda</taxon>
        <taxon>Chelicerata</taxon>
        <taxon>Arachnida</taxon>
        <taxon>Araneae</taxon>
        <taxon>Araneomorphae</taxon>
        <taxon>Entelegynae</taxon>
        <taxon>Araneoidea</taxon>
        <taxon>Araneidae</taxon>
        <taxon>Araneus</taxon>
    </lineage>
</organism>
<sequence>MSGGRYYFPEIIGNDALSHVAQLSKQTLREGEKCLEIFQKNQTLLYGKPPGQIYLLMKQNSQSIFDLSPNNSVISKQQKESSFRIRKSCENLSTPVKRNPRKYLSDGDTSKEASESTVSETETVIIRQRRIFSPKKTTGTIVKPIIDVTDIADEVSVNQPTTSKSPKWIGDSDASNNECHCLNSAVDETATVDQKFISPNASKMVDNPDTANQESPRSAQTTEMLAGLNVDDCESSIPLKVNIMSDMFPTNVQNCDNSGQIVEDPVNNYTTKPDSCELLEESLKIPNLTTNEKHTPSPVKRAKIPCNNSAESQIQLSVSPVEKVRIGINPDEDKKIKGVSFIGNKMNISPIGRSKTIVISEEKRKSPSPRRNKLYFSAIPRIICSDGMDELDIELQYESEENPSPSSISPREFRVGKTTENDTGDISSAKDSIGSDALDESKVERSPKNLQRKFSPSGNKTHVSSSPTGDKGYIPRKTISPSTRTSKAIISPKALEHQISPSEKNTSISSPNNFPKPNNPETDKDYTPRNGIKPSTTISPKNSESRFSPSDKKPCINTSERVPETNSPCKIKGYFLSQISPSVSSFKTETSVEDRYDSNVILKQIDDSDSNVLHWFMNKLTKLISIRNDCMNEIFESFSEFQKELNFLFLYVKKIAYVVEKIPTKGQVYITEEFKNVTFDLTAIAHKLVEKFNLWKIAGDSEVQVWIQCFEEIRNMISHNETCTNTDASPVEYMRFLRAYEKDLKSVWKKMDDMKILEDARRSSLLNTAFDFEMLIKLFVKCLIIIGVLKLRLKTSSN</sequence>
<feature type="region of interest" description="Disordered" evidence="1">
    <location>
        <begin position="96"/>
        <end position="117"/>
    </location>
</feature>
<evidence type="ECO:0000313" key="3">
    <source>
        <dbReference type="Proteomes" id="UP000499080"/>
    </source>
</evidence>
<feature type="compositionally biased region" description="Polar residues" evidence="1">
    <location>
        <begin position="556"/>
        <end position="565"/>
    </location>
</feature>
<dbReference type="Proteomes" id="UP000499080">
    <property type="component" value="Unassembled WGS sequence"/>
</dbReference>
<gene>
    <name evidence="2" type="ORF">AVEN_109743_1</name>
</gene>
<name>A0A4Y2J895_ARAVE</name>
<feature type="compositionally biased region" description="Low complexity" evidence="1">
    <location>
        <begin position="511"/>
        <end position="520"/>
    </location>
</feature>
<keyword evidence="3" id="KW-1185">Reference proteome</keyword>
<reference evidence="2 3" key="1">
    <citation type="journal article" date="2019" name="Sci. Rep.">
        <title>Orb-weaving spider Araneus ventricosus genome elucidates the spidroin gene catalogue.</title>
        <authorList>
            <person name="Kono N."/>
            <person name="Nakamura H."/>
            <person name="Ohtoshi R."/>
            <person name="Moran D.A.P."/>
            <person name="Shinohara A."/>
            <person name="Yoshida Y."/>
            <person name="Fujiwara M."/>
            <person name="Mori M."/>
            <person name="Tomita M."/>
            <person name="Arakawa K."/>
        </authorList>
    </citation>
    <scope>NUCLEOTIDE SEQUENCE [LARGE SCALE GENOMIC DNA]</scope>
</reference>
<protein>
    <submittedName>
        <fullName evidence="2">Uncharacterized protein</fullName>
    </submittedName>
</protein>
<feature type="compositionally biased region" description="Polar residues" evidence="1">
    <location>
        <begin position="499"/>
        <end position="510"/>
    </location>
</feature>
<accession>A0A4Y2J895</accession>
<evidence type="ECO:0000256" key="1">
    <source>
        <dbReference type="SAM" id="MobiDB-lite"/>
    </source>
</evidence>
<feature type="compositionally biased region" description="Basic and acidic residues" evidence="1">
    <location>
        <begin position="411"/>
        <end position="420"/>
    </location>
</feature>
<dbReference type="EMBL" id="BGPR01003316">
    <property type="protein sequence ID" value="GBM86473.1"/>
    <property type="molecule type" value="Genomic_DNA"/>
</dbReference>
<comment type="caution">
    <text evidence="2">The sequence shown here is derived from an EMBL/GenBank/DDBJ whole genome shotgun (WGS) entry which is preliminary data.</text>
</comment>
<feature type="region of interest" description="Disordered" evidence="1">
    <location>
        <begin position="398"/>
        <end position="565"/>
    </location>
</feature>
<proteinExistence type="predicted"/>
<dbReference type="AlphaFoldDB" id="A0A4Y2J895"/>
<feature type="compositionally biased region" description="Polar residues" evidence="1">
    <location>
        <begin position="448"/>
        <end position="468"/>
    </location>
</feature>
<feature type="compositionally biased region" description="Polar residues" evidence="1">
    <location>
        <begin position="209"/>
        <end position="220"/>
    </location>
</feature>
<feature type="compositionally biased region" description="Polar residues" evidence="1">
    <location>
        <begin position="479"/>
        <end position="488"/>
    </location>
</feature>